<dbReference type="SUPFAM" id="SSF53756">
    <property type="entry name" value="UDP-Glycosyltransferase/glycogen phosphorylase"/>
    <property type="match status" value="1"/>
</dbReference>
<dbReference type="Gene3D" id="3.40.50.2000">
    <property type="entry name" value="Glycogen Phosphorylase B"/>
    <property type="match status" value="2"/>
</dbReference>
<evidence type="ECO:0000313" key="7">
    <source>
        <dbReference type="Proteomes" id="UP000502260"/>
    </source>
</evidence>
<protein>
    <recommendedName>
        <fullName evidence="4">lipopolysaccharide heptosyltransferase II</fullName>
        <ecNumber evidence="4">2.4.99.24</ecNumber>
    </recommendedName>
</protein>
<dbReference type="InterPro" id="IPR011910">
    <property type="entry name" value="RfaF"/>
</dbReference>
<proteinExistence type="inferred from homology"/>
<dbReference type="InterPro" id="IPR051199">
    <property type="entry name" value="LPS_LOS_Heptosyltrfase"/>
</dbReference>
<gene>
    <name evidence="6" type="primary">rfaF</name>
    <name evidence="6" type="ORF">SKTS_07770</name>
</gene>
<reference evidence="7" key="1">
    <citation type="submission" date="2020-03" db="EMBL/GenBank/DDBJ databases">
        <title>Complete genome sequence of sulfur-oxidizing bacterium skT11.</title>
        <authorList>
            <person name="Kanda M."/>
            <person name="Kojima H."/>
            <person name="Fukui M."/>
        </authorList>
    </citation>
    <scope>NUCLEOTIDE SEQUENCE [LARGE SCALE GENOMIC DNA]</scope>
    <source>
        <strain evidence="7">skT11</strain>
    </source>
</reference>
<name>A0A6F8V9S5_9PROT</name>
<dbReference type="CDD" id="cd03789">
    <property type="entry name" value="GT9_LPS_heptosyltransferase"/>
    <property type="match status" value="1"/>
</dbReference>
<organism evidence="6 7">
    <name type="scientific">Sulfurimicrobium lacus</name>
    <dbReference type="NCBI Taxonomy" id="2715678"/>
    <lineage>
        <taxon>Bacteria</taxon>
        <taxon>Pseudomonadati</taxon>
        <taxon>Pseudomonadota</taxon>
        <taxon>Betaproteobacteria</taxon>
        <taxon>Nitrosomonadales</taxon>
        <taxon>Sulfuricellaceae</taxon>
        <taxon>Sulfurimicrobium</taxon>
    </lineage>
</organism>
<dbReference type="EMBL" id="AP022853">
    <property type="protein sequence ID" value="BCB25891.1"/>
    <property type="molecule type" value="Genomic_DNA"/>
</dbReference>
<dbReference type="GO" id="GO:0005829">
    <property type="term" value="C:cytosol"/>
    <property type="evidence" value="ECO:0007669"/>
    <property type="project" value="TreeGrafter"/>
</dbReference>
<dbReference type="AlphaFoldDB" id="A0A6F8V9S5"/>
<accession>A0A6F8V9S5</accession>
<keyword evidence="7" id="KW-1185">Reference proteome</keyword>
<dbReference type="GO" id="GO:0008713">
    <property type="term" value="F:ADP-heptose-lipopolysaccharide heptosyltransferase activity"/>
    <property type="evidence" value="ECO:0007669"/>
    <property type="project" value="UniProtKB-EC"/>
</dbReference>
<dbReference type="Pfam" id="PF01075">
    <property type="entry name" value="Glyco_transf_9"/>
    <property type="match status" value="1"/>
</dbReference>
<evidence type="ECO:0000256" key="2">
    <source>
        <dbReference type="ARBA" id="ARBA00022679"/>
    </source>
</evidence>
<evidence type="ECO:0000256" key="3">
    <source>
        <dbReference type="ARBA" id="ARBA00043995"/>
    </source>
</evidence>
<keyword evidence="1" id="KW-0328">Glycosyltransferase</keyword>
<comment type="similarity">
    <text evidence="3">Belongs to the glycosyltransferase 9 family.</text>
</comment>
<comment type="catalytic activity">
    <reaction evidence="5">
        <text>an L-alpha-D-Hep-(1-&gt;5)-[alpha-Kdo-(2-&gt;4)]-alpha-Kdo-(2-&gt;6)-lipid A + ADP-L-glycero-beta-D-manno-heptose = an L-alpha-D-Hep-(1-&gt;3)-L-alpha-D-Hep-(1-&gt;5)-[alpha-Kdo-(2-&gt;4)]-alpha-Kdo-(2-&gt;6)-lipid A + ADP + H(+)</text>
        <dbReference type="Rhea" id="RHEA:74071"/>
        <dbReference type="ChEBI" id="CHEBI:15378"/>
        <dbReference type="ChEBI" id="CHEBI:61506"/>
        <dbReference type="ChEBI" id="CHEBI:193068"/>
        <dbReference type="ChEBI" id="CHEBI:193069"/>
        <dbReference type="ChEBI" id="CHEBI:456216"/>
        <dbReference type="EC" id="2.4.99.24"/>
    </reaction>
</comment>
<dbReference type="KEGG" id="slac:SKTS_07770"/>
<evidence type="ECO:0000256" key="4">
    <source>
        <dbReference type="ARBA" id="ARBA00044042"/>
    </source>
</evidence>
<dbReference type="PANTHER" id="PTHR30160">
    <property type="entry name" value="TETRAACYLDISACCHARIDE 4'-KINASE-RELATED"/>
    <property type="match status" value="1"/>
</dbReference>
<dbReference type="InterPro" id="IPR002201">
    <property type="entry name" value="Glyco_trans_9"/>
</dbReference>
<dbReference type="GO" id="GO:0009244">
    <property type="term" value="P:lipopolysaccharide core region biosynthetic process"/>
    <property type="evidence" value="ECO:0007669"/>
    <property type="project" value="TreeGrafter"/>
</dbReference>
<evidence type="ECO:0000256" key="5">
    <source>
        <dbReference type="ARBA" id="ARBA00047503"/>
    </source>
</evidence>
<dbReference type="EC" id="2.4.99.24" evidence="4"/>
<dbReference type="NCBIfam" id="TIGR02195">
    <property type="entry name" value="heptsyl_trn_II"/>
    <property type="match status" value="1"/>
</dbReference>
<evidence type="ECO:0000256" key="1">
    <source>
        <dbReference type="ARBA" id="ARBA00022676"/>
    </source>
</evidence>
<evidence type="ECO:0000313" key="6">
    <source>
        <dbReference type="EMBL" id="BCB25891.1"/>
    </source>
</evidence>
<dbReference type="Proteomes" id="UP000502260">
    <property type="component" value="Chromosome"/>
</dbReference>
<keyword evidence="2 6" id="KW-0808">Transferase</keyword>
<dbReference type="FunFam" id="3.40.50.2000:FF:000023">
    <property type="entry name" value="ADP-heptose--LPS heptosyltransferase II"/>
    <property type="match status" value="1"/>
</dbReference>
<dbReference type="PANTHER" id="PTHR30160:SF7">
    <property type="entry name" value="ADP-HEPTOSE--LPS HEPTOSYLTRANSFERASE 2"/>
    <property type="match status" value="1"/>
</dbReference>
<sequence>MVMAQTLFIRLHQLHPGLELDVLAPDWTIPLLSRMPEVREAISNPFRHGEFKLGARYRLGQSLRARGYDQTIVLPNSWKSALVPFFAGIPVRSGYRGEMRWGLLNDRRKLDKNKLPLMVERFVALADAPDSTLRLPLPQPALSVDDHRRLATLTKLGLTAGANIAALCVGAEYGPAKRWPPQHFAELGKKLRQQGCQVWLVGSAKDAEAGAEAARLSGGACIDLCGKTSLDEAVDLLASASIVVSNDSGLMHVAAALDKPLIALYGSSSPGFTPPLSQKAHIVSLHLPCSPCFKRECPLGHLNCLVKLTPQQVLDEITVALDKEDHG</sequence>